<dbReference type="Pfam" id="PF04969">
    <property type="entry name" value="CS"/>
    <property type="match status" value="1"/>
</dbReference>
<dbReference type="Proteomes" id="UP000887013">
    <property type="component" value="Unassembled WGS sequence"/>
</dbReference>
<feature type="domain" description="CS" evidence="3">
    <location>
        <begin position="316"/>
        <end position="404"/>
    </location>
</feature>
<dbReference type="GO" id="GO:0051879">
    <property type="term" value="F:Hsp90 protein binding"/>
    <property type="evidence" value="ECO:0007669"/>
    <property type="project" value="InterPro"/>
</dbReference>
<dbReference type="GO" id="GO:0006457">
    <property type="term" value="P:protein folding"/>
    <property type="evidence" value="ECO:0007669"/>
    <property type="project" value="TreeGrafter"/>
</dbReference>
<evidence type="ECO:0000256" key="2">
    <source>
        <dbReference type="SAM" id="MobiDB-lite"/>
    </source>
</evidence>
<sequence length="469" mass="54571">MDAFPAAPSSTVRPVCVPDKTDALDHVVRQGLVKAFITYQEPKNNRIFVSFSSPTWFQKKTLMDNFKRTIHEAQIENRFDPDAIQWEKISQAFMRNPDRTLKNADKRMGFQFNNMFIVKSFFTFGLRKVEPGTIHLIQTTNVPVLIYELPPSSRRSQAEPNLYRRSFEPYDQMLYHRTVMEPHTSYPIPAGTQYILMTVQKTVFALDVLPETILTTLLQNGFRLGDFRKAKHYHQKAYKLPPPTPAHTPVEERPASGKRPFAKNYLEVPSRYKKIRIAPATRRIQRPPTASPPAPVKLFSLSIPSYPLFIMGDERLLPPPVFWAQRKNLLYVKVQLEDCQNPTIKVDKDKIYFKGKGGTEKKDHEVTLELFKEIKPDESKYAVRDRATEFVLIKAEEEFWKRLLKEDKKFHWLKVDFNKWKDEDDSEDEVEGTDFEEMMRKMGGANEGGDLNYDEDVVDSDDEELPDLE</sequence>
<dbReference type="PANTHER" id="PTHR22932">
    <property type="entry name" value="TELOMERASE-BINDING PROTEIN P23 HSP90 CO-CHAPERONE"/>
    <property type="match status" value="1"/>
</dbReference>
<dbReference type="Gene3D" id="2.60.40.790">
    <property type="match status" value="1"/>
</dbReference>
<dbReference type="SUPFAM" id="SSF49764">
    <property type="entry name" value="HSP20-like chaperones"/>
    <property type="match status" value="1"/>
</dbReference>
<dbReference type="InterPro" id="IPR008978">
    <property type="entry name" value="HSP20-like_chaperone"/>
</dbReference>
<dbReference type="PROSITE" id="PS51203">
    <property type="entry name" value="CS"/>
    <property type="match status" value="1"/>
</dbReference>
<dbReference type="OrthoDB" id="6437285at2759"/>
<dbReference type="PANTHER" id="PTHR22932:SF1">
    <property type="entry name" value="CO-CHAPERONE PROTEIN DAF-41"/>
    <property type="match status" value="1"/>
</dbReference>
<dbReference type="GO" id="GO:0005634">
    <property type="term" value="C:nucleus"/>
    <property type="evidence" value="ECO:0007669"/>
    <property type="project" value="TreeGrafter"/>
</dbReference>
<comment type="similarity">
    <text evidence="1">Belongs to the p23/wos2 family.</text>
</comment>
<gene>
    <name evidence="4" type="primary">AVEN_48809_1</name>
    <name evidence="4" type="ORF">NPIL_565711</name>
</gene>
<name>A0A8X6PQ41_NEPPI</name>
<evidence type="ECO:0000256" key="1">
    <source>
        <dbReference type="ARBA" id="ARBA00025733"/>
    </source>
</evidence>
<comment type="caution">
    <text evidence="4">The sequence shown here is derived from an EMBL/GenBank/DDBJ whole genome shotgun (WGS) entry which is preliminary data.</text>
</comment>
<dbReference type="GO" id="GO:0051087">
    <property type="term" value="F:protein-folding chaperone binding"/>
    <property type="evidence" value="ECO:0007669"/>
    <property type="project" value="TreeGrafter"/>
</dbReference>
<dbReference type="GO" id="GO:0051131">
    <property type="term" value="P:chaperone-mediated protein complex assembly"/>
    <property type="evidence" value="ECO:0007669"/>
    <property type="project" value="TreeGrafter"/>
</dbReference>
<feature type="region of interest" description="Disordered" evidence="2">
    <location>
        <begin position="238"/>
        <end position="257"/>
    </location>
</feature>
<protein>
    <submittedName>
        <fullName evidence="4">CS domain-containing protein</fullName>
    </submittedName>
</protein>
<dbReference type="InterPro" id="IPR007052">
    <property type="entry name" value="CS_dom"/>
</dbReference>
<feature type="region of interest" description="Disordered" evidence="2">
    <location>
        <begin position="440"/>
        <end position="469"/>
    </location>
</feature>
<evidence type="ECO:0000313" key="4">
    <source>
        <dbReference type="EMBL" id="GFT76028.1"/>
    </source>
</evidence>
<organism evidence="4 5">
    <name type="scientific">Nephila pilipes</name>
    <name type="common">Giant wood spider</name>
    <name type="synonym">Nephila maculata</name>
    <dbReference type="NCBI Taxonomy" id="299642"/>
    <lineage>
        <taxon>Eukaryota</taxon>
        <taxon>Metazoa</taxon>
        <taxon>Ecdysozoa</taxon>
        <taxon>Arthropoda</taxon>
        <taxon>Chelicerata</taxon>
        <taxon>Arachnida</taxon>
        <taxon>Araneae</taxon>
        <taxon>Araneomorphae</taxon>
        <taxon>Entelegynae</taxon>
        <taxon>Araneoidea</taxon>
        <taxon>Nephilidae</taxon>
        <taxon>Nephila</taxon>
    </lineage>
</organism>
<evidence type="ECO:0000313" key="5">
    <source>
        <dbReference type="Proteomes" id="UP000887013"/>
    </source>
</evidence>
<evidence type="ECO:0000259" key="3">
    <source>
        <dbReference type="PROSITE" id="PS51203"/>
    </source>
</evidence>
<feature type="compositionally biased region" description="Acidic residues" evidence="2">
    <location>
        <begin position="452"/>
        <end position="469"/>
    </location>
</feature>
<reference evidence="4" key="1">
    <citation type="submission" date="2020-08" db="EMBL/GenBank/DDBJ databases">
        <title>Multicomponent nature underlies the extraordinary mechanical properties of spider dragline silk.</title>
        <authorList>
            <person name="Kono N."/>
            <person name="Nakamura H."/>
            <person name="Mori M."/>
            <person name="Yoshida Y."/>
            <person name="Ohtoshi R."/>
            <person name="Malay A.D."/>
            <person name="Moran D.A.P."/>
            <person name="Tomita M."/>
            <person name="Numata K."/>
            <person name="Arakawa K."/>
        </authorList>
    </citation>
    <scope>NUCLEOTIDE SEQUENCE</scope>
</reference>
<keyword evidence="5" id="KW-1185">Reference proteome</keyword>
<dbReference type="CDD" id="cd06465">
    <property type="entry name" value="p23_hB-ind1_like"/>
    <property type="match status" value="1"/>
</dbReference>
<dbReference type="FunFam" id="2.60.40.790:FF:000013">
    <property type="entry name" value="Very-long-chain (3R)-3-hydroxyacyl-CoA dehydratase"/>
    <property type="match status" value="1"/>
</dbReference>
<accession>A0A8X6PQ41</accession>
<dbReference type="AlphaFoldDB" id="A0A8X6PQ41"/>
<proteinExistence type="inferred from homology"/>
<dbReference type="GO" id="GO:0005829">
    <property type="term" value="C:cytosol"/>
    <property type="evidence" value="ECO:0007669"/>
    <property type="project" value="TreeGrafter"/>
</dbReference>
<dbReference type="EMBL" id="BMAW01022053">
    <property type="protein sequence ID" value="GFT76028.1"/>
    <property type="molecule type" value="Genomic_DNA"/>
</dbReference>
<dbReference type="InterPro" id="IPR045250">
    <property type="entry name" value="p23-like"/>
</dbReference>